<dbReference type="GeneID" id="7445101"/>
<keyword evidence="4" id="KW-1185">Reference proteome</keyword>
<name>B8BSG4_THAPS</name>
<dbReference type="Proteomes" id="UP000001449">
    <property type="component" value="Chromosome 1"/>
</dbReference>
<protein>
    <recommendedName>
        <fullName evidence="2">J domain-containing protein</fullName>
    </recommendedName>
</protein>
<dbReference type="InterPro" id="IPR036869">
    <property type="entry name" value="J_dom_sf"/>
</dbReference>
<feature type="region of interest" description="Disordered" evidence="1">
    <location>
        <begin position="293"/>
        <end position="312"/>
    </location>
</feature>
<dbReference type="InParanoid" id="B8BSG4"/>
<sequence>MATVQSQLSRRTNSNTKQRQVIQTSDDGLEEVGHEALLFVYGHNVNIYSDVFSIPPSSSAWEIHQSYQKLLQKLEFALNAFSRDSDVNDKFQTQSALLWGMKPSQLAAGMHPRIFIEIKIDAVKRAYQILADSSSRQEYDFFLREHLHNANTLHRKNFNCDASCDESELVGESFASDDDDDESNNTVTLYEDFEDEEVVRSSSHDGTVSSNEYKNDAIAHAQTLPDSLVIHSINNDEVFDPFNLYDEVYSPSASTRGQEPPELVAPVTPDFSYNSIDMMDEDEKEATTFVCSLPNDDDSSNASVMSEEDLDDDDNLYGAERIITSGSSRLTNLEPEEEIHLDVSVEEEEEMLDTFRSIAKSISAFDEEKEGEKRKQTAMDQKQTAFFAQMNQNPEDEIDCFRNDGSCDNSENNDDMSYESFDKETEVDDDVSTQSAWPCVGACFEEMAGAVDDINSAIDQMCGRKRC</sequence>
<feature type="domain" description="J" evidence="2">
    <location>
        <begin position="47"/>
        <end position="143"/>
    </location>
</feature>
<feature type="region of interest" description="Disordered" evidence="1">
    <location>
        <begin position="1"/>
        <end position="26"/>
    </location>
</feature>
<evidence type="ECO:0000313" key="3">
    <source>
        <dbReference type="EMBL" id="EED96717.1"/>
    </source>
</evidence>
<dbReference type="HOGENOM" id="CLU_585962_0_0_1"/>
<reference evidence="3 4" key="1">
    <citation type="journal article" date="2004" name="Science">
        <title>The genome of the diatom Thalassiosira pseudonana: ecology, evolution, and metabolism.</title>
        <authorList>
            <person name="Armbrust E.V."/>
            <person name="Berges J.A."/>
            <person name="Bowler C."/>
            <person name="Green B.R."/>
            <person name="Martinez D."/>
            <person name="Putnam N.H."/>
            <person name="Zhou S."/>
            <person name="Allen A.E."/>
            <person name="Apt K.E."/>
            <person name="Bechner M."/>
            <person name="Brzezinski M.A."/>
            <person name="Chaal B.K."/>
            <person name="Chiovitti A."/>
            <person name="Davis A.K."/>
            <person name="Demarest M.S."/>
            <person name="Detter J.C."/>
            <person name="Glavina T."/>
            <person name="Goodstein D."/>
            <person name="Hadi M.Z."/>
            <person name="Hellsten U."/>
            <person name="Hildebrand M."/>
            <person name="Jenkins B.D."/>
            <person name="Jurka J."/>
            <person name="Kapitonov V.V."/>
            <person name="Kroger N."/>
            <person name="Lau W.W."/>
            <person name="Lane T.W."/>
            <person name="Larimer F.W."/>
            <person name="Lippmeier J.C."/>
            <person name="Lucas S."/>
            <person name="Medina M."/>
            <person name="Montsant A."/>
            <person name="Obornik M."/>
            <person name="Parker M.S."/>
            <person name="Palenik B."/>
            <person name="Pazour G.J."/>
            <person name="Richardson P.M."/>
            <person name="Rynearson T.A."/>
            <person name="Saito M.A."/>
            <person name="Schwartz D.C."/>
            <person name="Thamatrakoln K."/>
            <person name="Valentin K."/>
            <person name="Vardi A."/>
            <person name="Wilkerson F.P."/>
            <person name="Rokhsar D.S."/>
        </authorList>
    </citation>
    <scope>NUCLEOTIDE SEQUENCE [LARGE SCALE GENOMIC DNA]</scope>
    <source>
        <strain evidence="3 4">CCMP1335</strain>
    </source>
</reference>
<reference evidence="3 4" key="2">
    <citation type="journal article" date="2008" name="Nature">
        <title>The Phaeodactylum genome reveals the evolutionary history of diatom genomes.</title>
        <authorList>
            <person name="Bowler C."/>
            <person name="Allen A.E."/>
            <person name="Badger J.H."/>
            <person name="Grimwood J."/>
            <person name="Jabbari K."/>
            <person name="Kuo A."/>
            <person name="Maheswari U."/>
            <person name="Martens C."/>
            <person name="Maumus F."/>
            <person name="Otillar R.P."/>
            <person name="Rayko E."/>
            <person name="Salamov A."/>
            <person name="Vandepoele K."/>
            <person name="Beszteri B."/>
            <person name="Gruber A."/>
            <person name="Heijde M."/>
            <person name="Katinka M."/>
            <person name="Mock T."/>
            <person name="Valentin K."/>
            <person name="Verret F."/>
            <person name="Berges J.A."/>
            <person name="Brownlee C."/>
            <person name="Cadoret J.P."/>
            <person name="Chiovitti A."/>
            <person name="Choi C.J."/>
            <person name="Coesel S."/>
            <person name="De Martino A."/>
            <person name="Detter J.C."/>
            <person name="Durkin C."/>
            <person name="Falciatore A."/>
            <person name="Fournet J."/>
            <person name="Haruta M."/>
            <person name="Huysman M.J."/>
            <person name="Jenkins B.D."/>
            <person name="Jiroutova K."/>
            <person name="Jorgensen R.E."/>
            <person name="Joubert Y."/>
            <person name="Kaplan A."/>
            <person name="Kroger N."/>
            <person name="Kroth P.G."/>
            <person name="La Roche J."/>
            <person name="Lindquist E."/>
            <person name="Lommer M."/>
            <person name="Martin-Jezequel V."/>
            <person name="Lopez P.J."/>
            <person name="Lucas S."/>
            <person name="Mangogna M."/>
            <person name="McGinnis K."/>
            <person name="Medlin L.K."/>
            <person name="Montsant A."/>
            <person name="Oudot-Le Secq M.P."/>
            <person name="Napoli C."/>
            <person name="Obornik M."/>
            <person name="Parker M.S."/>
            <person name="Petit J.L."/>
            <person name="Porcel B.M."/>
            <person name="Poulsen N."/>
            <person name="Robison M."/>
            <person name="Rychlewski L."/>
            <person name="Rynearson T.A."/>
            <person name="Schmutz J."/>
            <person name="Shapiro H."/>
            <person name="Siaut M."/>
            <person name="Stanley M."/>
            <person name="Sussman M.R."/>
            <person name="Taylor A.R."/>
            <person name="Vardi A."/>
            <person name="von Dassow P."/>
            <person name="Vyverman W."/>
            <person name="Willis A."/>
            <person name="Wyrwicz L.S."/>
            <person name="Rokhsar D.S."/>
            <person name="Weissenbach J."/>
            <person name="Armbrust E.V."/>
            <person name="Green B.R."/>
            <person name="Van de Peer Y."/>
            <person name="Grigoriev I.V."/>
        </authorList>
    </citation>
    <scope>NUCLEOTIDE SEQUENCE [LARGE SCALE GENOMIC DNA]</scope>
    <source>
        <strain evidence="3 4">CCMP1335</strain>
    </source>
</reference>
<dbReference type="AlphaFoldDB" id="B8BSG4"/>
<evidence type="ECO:0000259" key="2">
    <source>
        <dbReference type="PROSITE" id="PS50076"/>
    </source>
</evidence>
<dbReference type="PaxDb" id="35128-Thaps1976"/>
<dbReference type="PROSITE" id="PS50076">
    <property type="entry name" value="DNAJ_2"/>
    <property type="match status" value="1"/>
</dbReference>
<evidence type="ECO:0000256" key="1">
    <source>
        <dbReference type="SAM" id="MobiDB-lite"/>
    </source>
</evidence>
<gene>
    <name evidence="3" type="ORF">THAPSDRAFT_1976</name>
</gene>
<dbReference type="RefSeq" id="XP_002287076.1">
    <property type="nucleotide sequence ID" value="XM_002287040.1"/>
</dbReference>
<dbReference type="KEGG" id="tps:THAPSDRAFT_1976"/>
<organism evidence="3 4">
    <name type="scientific">Thalassiosira pseudonana</name>
    <name type="common">Marine diatom</name>
    <name type="synonym">Cyclotella nana</name>
    <dbReference type="NCBI Taxonomy" id="35128"/>
    <lineage>
        <taxon>Eukaryota</taxon>
        <taxon>Sar</taxon>
        <taxon>Stramenopiles</taxon>
        <taxon>Ochrophyta</taxon>
        <taxon>Bacillariophyta</taxon>
        <taxon>Coscinodiscophyceae</taxon>
        <taxon>Thalassiosirophycidae</taxon>
        <taxon>Thalassiosirales</taxon>
        <taxon>Thalassiosiraceae</taxon>
        <taxon>Thalassiosira</taxon>
    </lineage>
</organism>
<proteinExistence type="predicted"/>
<evidence type="ECO:0000313" key="4">
    <source>
        <dbReference type="Proteomes" id="UP000001449"/>
    </source>
</evidence>
<dbReference type="EMBL" id="CM000638">
    <property type="protein sequence ID" value="EED96717.1"/>
    <property type="molecule type" value="Genomic_DNA"/>
</dbReference>
<accession>B8BSG4</accession>
<dbReference type="InterPro" id="IPR001623">
    <property type="entry name" value="DnaJ_domain"/>
</dbReference>
<dbReference type="Gene3D" id="1.10.287.110">
    <property type="entry name" value="DnaJ domain"/>
    <property type="match status" value="1"/>
</dbReference>